<dbReference type="InterPro" id="IPR050109">
    <property type="entry name" value="HTH-type_TetR-like_transc_reg"/>
</dbReference>
<dbReference type="Proteomes" id="UP000581087">
    <property type="component" value="Unassembled WGS sequence"/>
</dbReference>
<dbReference type="AlphaFoldDB" id="A0A852SI60"/>
<feature type="domain" description="HTH tetR-type" evidence="5">
    <location>
        <begin position="9"/>
        <end position="69"/>
    </location>
</feature>
<organism evidence="6 7">
    <name type="scientific">Agromyces atrinae</name>
    <dbReference type="NCBI Taxonomy" id="592376"/>
    <lineage>
        <taxon>Bacteria</taxon>
        <taxon>Bacillati</taxon>
        <taxon>Actinomycetota</taxon>
        <taxon>Actinomycetes</taxon>
        <taxon>Micrococcales</taxon>
        <taxon>Microbacteriaceae</taxon>
        <taxon>Agromyces</taxon>
    </lineage>
</organism>
<name>A0A852SI60_9MICO</name>
<sequence>MAEMKQGRARTAAALESAAISLVLEHGYDNVTVDMIADAAGVSQRTFFNYFATKEAALLGSAVPHVDREAARAFVASTGPLLAEAVHLVSFDEAALADHERLFVDRVRAIASNPALLTRQMEKFTLLESELQEIVGERLATQFGESDAAEAALITSVLTAVIRHQGQCFASAYAEGDEPPSSDELAALITRVVPRLA</sequence>
<dbReference type="PANTHER" id="PTHR30055">
    <property type="entry name" value="HTH-TYPE TRANSCRIPTIONAL REGULATOR RUTR"/>
    <property type="match status" value="1"/>
</dbReference>
<protein>
    <submittedName>
        <fullName evidence="6">AcrR family transcriptional regulator</fullName>
    </submittedName>
</protein>
<evidence type="ECO:0000256" key="4">
    <source>
        <dbReference type="PROSITE-ProRule" id="PRU00335"/>
    </source>
</evidence>
<dbReference type="SUPFAM" id="SSF46689">
    <property type="entry name" value="Homeodomain-like"/>
    <property type="match status" value="1"/>
</dbReference>
<proteinExistence type="predicted"/>
<dbReference type="PROSITE" id="PS50977">
    <property type="entry name" value="HTH_TETR_2"/>
    <property type="match status" value="1"/>
</dbReference>
<reference evidence="6 7" key="1">
    <citation type="submission" date="2020-07" db="EMBL/GenBank/DDBJ databases">
        <title>Sequencing the genomes of 1000 actinobacteria strains.</title>
        <authorList>
            <person name="Klenk H.-P."/>
        </authorList>
    </citation>
    <scope>NUCLEOTIDE SEQUENCE [LARGE SCALE GENOMIC DNA]</scope>
    <source>
        <strain evidence="6 7">DSM 23870</strain>
    </source>
</reference>
<dbReference type="PRINTS" id="PR00455">
    <property type="entry name" value="HTHTETR"/>
</dbReference>
<dbReference type="InterPro" id="IPR009057">
    <property type="entry name" value="Homeodomain-like_sf"/>
</dbReference>
<accession>A0A852SI60</accession>
<evidence type="ECO:0000259" key="5">
    <source>
        <dbReference type="PROSITE" id="PS50977"/>
    </source>
</evidence>
<gene>
    <name evidence="6" type="ORF">BJ972_002544</name>
</gene>
<dbReference type="EMBL" id="JACCBI010000001">
    <property type="protein sequence ID" value="NYD68025.1"/>
    <property type="molecule type" value="Genomic_DNA"/>
</dbReference>
<dbReference type="InterPro" id="IPR023772">
    <property type="entry name" value="DNA-bd_HTH_TetR-type_CS"/>
</dbReference>
<keyword evidence="2 4" id="KW-0238">DNA-binding</keyword>
<evidence type="ECO:0000256" key="1">
    <source>
        <dbReference type="ARBA" id="ARBA00023015"/>
    </source>
</evidence>
<evidence type="ECO:0000313" key="6">
    <source>
        <dbReference type="EMBL" id="NYD68025.1"/>
    </source>
</evidence>
<dbReference type="Pfam" id="PF00440">
    <property type="entry name" value="TetR_N"/>
    <property type="match status" value="1"/>
</dbReference>
<dbReference type="InterPro" id="IPR001647">
    <property type="entry name" value="HTH_TetR"/>
</dbReference>
<dbReference type="PANTHER" id="PTHR30055:SF238">
    <property type="entry name" value="MYCOFACTOCIN BIOSYNTHESIS TRANSCRIPTIONAL REGULATOR MFTR-RELATED"/>
    <property type="match status" value="1"/>
</dbReference>
<evidence type="ECO:0000256" key="2">
    <source>
        <dbReference type="ARBA" id="ARBA00023125"/>
    </source>
</evidence>
<evidence type="ECO:0000313" key="7">
    <source>
        <dbReference type="Proteomes" id="UP000581087"/>
    </source>
</evidence>
<comment type="caution">
    <text evidence="6">The sequence shown here is derived from an EMBL/GenBank/DDBJ whole genome shotgun (WGS) entry which is preliminary data.</text>
</comment>
<keyword evidence="3" id="KW-0804">Transcription</keyword>
<dbReference type="GO" id="GO:0000976">
    <property type="term" value="F:transcription cis-regulatory region binding"/>
    <property type="evidence" value="ECO:0007669"/>
    <property type="project" value="TreeGrafter"/>
</dbReference>
<dbReference type="Gene3D" id="1.10.357.10">
    <property type="entry name" value="Tetracycline Repressor, domain 2"/>
    <property type="match status" value="1"/>
</dbReference>
<evidence type="ECO:0000256" key="3">
    <source>
        <dbReference type="ARBA" id="ARBA00023163"/>
    </source>
</evidence>
<feature type="DNA-binding region" description="H-T-H motif" evidence="4">
    <location>
        <begin position="32"/>
        <end position="51"/>
    </location>
</feature>
<dbReference type="GO" id="GO:0003700">
    <property type="term" value="F:DNA-binding transcription factor activity"/>
    <property type="evidence" value="ECO:0007669"/>
    <property type="project" value="TreeGrafter"/>
</dbReference>
<keyword evidence="1" id="KW-0805">Transcription regulation</keyword>
<dbReference type="PROSITE" id="PS01081">
    <property type="entry name" value="HTH_TETR_1"/>
    <property type="match status" value="1"/>
</dbReference>